<dbReference type="AlphaFoldDB" id="A0A5E4DD27"/>
<keyword evidence="2" id="KW-1185">Reference proteome</keyword>
<gene>
    <name evidence="1" type="ORF">MONAX_5E003906</name>
</gene>
<dbReference type="Proteomes" id="UP000335636">
    <property type="component" value="Unassembled WGS sequence"/>
</dbReference>
<proteinExistence type="predicted"/>
<comment type="caution">
    <text evidence="1">The sequence shown here is derived from an EMBL/GenBank/DDBJ whole genome shotgun (WGS) entry which is preliminary data.</text>
</comment>
<reference evidence="1" key="1">
    <citation type="submission" date="2019-04" db="EMBL/GenBank/DDBJ databases">
        <authorList>
            <person name="Alioto T."/>
            <person name="Alioto T."/>
        </authorList>
    </citation>
    <scope>NUCLEOTIDE SEQUENCE [LARGE SCALE GENOMIC DNA]</scope>
</reference>
<sequence>LESIRQCGVALCIVLGFSILSASIGSSVVRDRVTGAKRLQHISGLGYRTYWFTHFLYDM</sequence>
<dbReference type="EMBL" id="CABDUW010004902">
    <property type="protein sequence ID" value="VTJ90699.1"/>
    <property type="molecule type" value="Genomic_DNA"/>
</dbReference>
<feature type="non-terminal residue" evidence="1">
    <location>
        <position position="59"/>
    </location>
</feature>
<evidence type="ECO:0000313" key="1">
    <source>
        <dbReference type="EMBL" id="VTJ90699.1"/>
    </source>
</evidence>
<organism evidence="1 2">
    <name type="scientific">Marmota monax</name>
    <name type="common">Woodchuck</name>
    <dbReference type="NCBI Taxonomy" id="9995"/>
    <lineage>
        <taxon>Eukaryota</taxon>
        <taxon>Metazoa</taxon>
        <taxon>Chordata</taxon>
        <taxon>Craniata</taxon>
        <taxon>Vertebrata</taxon>
        <taxon>Euteleostomi</taxon>
        <taxon>Mammalia</taxon>
        <taxon>Eutheria</taxon>
        <taxon>Euarchontoglires</taxon>
        <taxon>Glires</taxon>
        <taxon>Rodentia</taxon>
        <taxon>Sciuromorpha</taxon>
        <taxon>Sciuridae</taxon>
        <taxon>Xerinae</taxon>
        <taxon>Marmotini</taxon>
        <taxon>Marmota</taxon>
    </lineage>
</organism>
<accession>A0A5E4DD27</accession>
<feature type="non-terminal residue" evidence="1">
    <location>
        <position position="1"/>
    </location>
</feature>
<name>A0A5E4DD27_MARMO</name>
<evidence type="ECO:0000313" key="2">
    <source>
        <dbReference type="Proteomes" id="UP000335636"/>
    </source>
</evidence>
<protein>
    <submittedName>
        <fullName evidence="1">Uncharacterized protein</fullName>
    </submittedName>
</protein>